<sequence>MKKLEFNEIDSKEIEVLVNGKLYGVLKFDQKQKVWLFVLKDVNNIVKCFKSLEETKEAIEDSID</sequence>
<gene>
    <name evidence="1" type="ORF">LB941_12175</name>
</gene>
<evidence type="ECO:0000313" key="2">
    <source>
        <dbReference type="Proteomes" id="UP001139006"/>
    </source>
</evidence>
<reference evidence="1 2" key="1">
    <citation type="journal article" date="2023" name="Int. J. Syst. Evol. Microbiol.">
        <title>Ligilactobacillus ubinensis sp. nov., a novel species isolated from the wild ferment of a durian fruit (Durio zibethinus).</title>
        <authorList>
            <person name="Heng Y.C."/>
            <person name="Menon N."/>
            <person name="Chen B."/>
            <person name="Loo B.Z.L."/>
            <person name="Wong G.W.J."/>
            <person name="Lim A.C.H."/>
            <person name="Silvaraju S."/>
            <person name="Kittelmann S."/>
        </authorList>
    </citation>
    <scope>NUCLEOTIDE SEQUENCE [LARGE SCALE GENOMIC DNA]</scope>
    <source>
        <strain evidence="1 2">WILCCON 0076</strain>
    </source>
</reference>
<dbReference type="Proteomes" id="UP001139006">
    <property type="component" value="Unassembled WGS sequence"/>
</dbReference>
<comment type="caution">
    <text evidence="1">The sequence shown here is derived from an EMBL/GenBank/DDBJ whole genome shotgun (WGS) entry which is preliminary data.</text>
</comment>
<proteinExistence type="predicted"/>
<evidence type="ECO:0000313" key="1">
    <source>
        <dbReference type="EMBL" id="MCP0888087.1"/>
    </source>
</evidence>
<dbReference type="RefSeq" id="WP_253362252.1">
    <property type="nucleotide sequence ID" value="NZ_JAIULA010000040.1"/>
</dbReference>
<name>A0A9X2JMH3_9LACO</name>
<keyword evidence="2" id="KW-1185">Reference proteome</keyword>
<dbReference type="AlphaFoldDB" id="A0A9X2JMH3"/>
<dbReference type="EMBL" id="JAIULA010000040">
    <property type="protein sequence ID" value="MCP0888087.1"/>
    <property type="molecule type" value="Genomic_DNA"/>
</dbReference>
<protein>
    <submittedName>
        <fullName evidence="1">Uncharacterized protein</fullName>
    </submittedName>
</protein>
<accession>A0A9X2JMH3</accession>
<organism evidence="1 2">
    <name type="scientific">Ligilactobacillus ubinensis</name>
    <dbReference type="NCBI Taxonomy" id="2876789"/>
    <lineage>
        <taxon>Bacteria</taxon>
        <taxon>Bacillati</taxon>
        <taxon>Bacillota</taxon>
        <taxon>Bacilli</taxon>
        <taxon>Lactobacillales</taxon>
        <taxon>Lactobacillaceae</taxon>
        <taxon>Ligilactobacillus</taxon>
    </lineage>
</organism>